<accession>A0A6I3KJB3</accession>
<feature type="binding site" evidence="5">
    <location>
        <position position="263"/>
    </location>
    <ligand>
        <name>S-adenosyl-L-methionine</name>
        <dbReference type="ChEBI" id="CHEBI:59789"/>
    </ligand>
</feature>
<feature type="binding site" evidence="5">
    <location>
        <position position="308"/>
    </location>
    <ligand>
        <name>S-adenosyl-L-methionine</name>
        <dbReference type="ChEBI" id="CHEBI:59789"/>
    </ligand>
</feature>
<dbReference type="SUPFAM" id="SSF53335">
    <property type="entry name" value="S-adenosyl-L-methionine-dependent methyltransferases"/>
    <property type="match status" value="1"/>
</dbReference>
<comment type="caution">
    <text evidence="5">Lacks conserved residue(s) required for the propagation of feature annotation.</text>
</comment>
<dbReference type="CDD" id="cd02440">
    <property type="entry name" value="AdoMet_MTases"/>
    <property type="match status" value="1"/>
</dbReference>
<dbReference type="Gene3D" id="3.40.50.150">
    <property type="entry name" value="Vaccinia Virus protein VP39"/>
    <property type="match status" value="1"/>
</dbReference>
<name>A0A6I3KJB3_9HYPH</name>
<feature type="active site" description="Nucleophile" evidence="5">
    <location>
        <position position="361"/>
    </location>
</feature>
<dbReference type="PANTHER" id="PTHR22807">
    <property type="entry name" value="NOP2 YEAST -RELATED NOL1/NOP2/FMU SUN DOMAIN-CONTAINING"/>
    <property type="match status" value="1"/>
</dbReference>
<dbReference type="PRINTS" id="PR02008">
    <property type="entry name" value="RCMTFAMILY"/>
</dbReference>
<evidence type="ECO:0000313" key="8">
    <source>
        <dbReference type="Proteomes" id="UP000440694"/>
    </source>
</evidence>
<dbReference type="InterPro" id="IPR054728">
    <property type="entry name" value="RsmB-like_ferredoxin"/>
</dbReference>
<dbReference type="PROSITE" id="PS51686">
    <property type="entry name" value="SAM_MT_RSMB_NOP"/>
    <property type="match status" value="1"/>
</dbReference>
<dbReference type="AlphaFoldDB" id="A0A6I3KJB3"/>
<comment type="caution">
    <text evidence="7">The sequence shown here is derived from an EMBL/GenBank/DDBJ whole genome shotgun (WGS) entry which is preliminary data.</text>
</comment>
<dbReference type="GO" id="GO:0008173">
    <property type="term" value="F:RNA methyltransferase activity"/>
    <property type="evidence" value="ECO:0007669"/>
    <property type="project" value="InterPro"/>
</dbReference>
<evidence type="ECO:0000256" key="3">
    <source>
        <dbReference type="ARBA" id="ARBA00022691"/>
    </source>
</evidence>
<dbReference type="Pfam" id="PF22458">
    <property type="entry name" value="RsmF-B_ferredox"/>
    <property type="match status" value="1"/>
</dbReference>
<comment type="similarity">
    <text evidence="5">Belongs to the class I-like SAM-binding methyltransferase superfamily. RsmB/NOP family.</text>
</comment>
<keyword evidence="3 5" id="KW-0949">S-adenosyl-L-methionine</keyword>
<dbReference type="Pfam" id="PF01189">
    <property type="entry name" value="Methyltr_RsmB-F"/>
    <property type="match status" value="1"/>
</dbReference>
<proteinExistence type="inferred from homology"/>
<evidence type="ECO:0000259" key="6">
    <source>
        <dbReference type="PROSITE" id="PS51686"/>
    </source>
</evidence>
<dbReference type="InterPro" id="IPR029063">
    <property type="entry name" value="SAM-dependent_MTases_sf"/>
</dbReference>
<evidence type="ECO:0000256" key="2">
    <source>
        <dbReference type="ARBA" id="ARBA00022679"/>
    </source>
</evidence>
<dbReference type="GO" id="GO:0003723">
    <property type="term" value="F:RNA binding"/>
    <property type="evidence" value="ECO:0007669"/>
    <property type="project" value="UniProtKB-UniRule"/>
</dbReference>
<organism evidence="7 8">
    <name type="scientific">Hyphomicrobium album</name>
    <dbReference type="NCBI Taxonomy" id="2665159"/>
    <lineage>
        <taxon>Bacteria</taxon>
        <taxon>Pseudomonadati</taxon>
        <taxon>Pseudomonadota</taxon>
        <taxon>Alphaproteobacteria</taxon>
        <taxon>Hyphomicrobiales</taxon>
        <taxon>Hyphomicrobiaceae</taxon>
        <taxon>Hyphomicrobium</taxon>
    </lineage>
</organism>
<evidence type="ECO:0000256" key="4">
    <source>
        <dbReference type="ARBA" id="ARBA00022884"/>
    </source>
</evidence>
<sequence>MRAGARIAAAAEVLDDILNRHRPAPAALADWGKAHRFAGSGDRAAIGTLVFDALRRRASLAARMGADTPRALALAAAPRALGLTAEQVTAAADGSEHALAPLSDAERAGLSAELPAGTPAHIAGDFPEWLLPSFERAFGPAAAEEGAALAARAPVDLRVNALKATQEKVLKALERYGATPTALAPTGVRVPAPEGAGKAPHLEAETAHGKGWFEVQDEGSQLAALLAGAGPRMQVLDLCAGAGGKTLALASVMQNTGQIYAYDADKKQLRPIFERLKRAGARNVQVLDAGNLAALQALGPRFDLVLVDAPCTGSGTWRRKPDAKWRVKASNIPERIAEQVSVLDVGAGLTKPGGTLAYVTCSVLPEENRDQVADFLKRHADFSVEPFTTAWGARVGGEPPRSADGAEDTLQLTPARHATDGFFIALLRRHQQ</sequence>
<dbReference type="InterPro" id="IPR049560">
    <property type="entry name" value="MeTrfase_RsmB-F_NOP2_cat"/>
</dbReference>
<keyword evidence="2 5" id="KW-0808">Transferase</keyword>
<keyword evidence="1 5" id="KW-0489">Methyltransferase</keyword>
<gene>
    <name evidence="7" type="ORF">GIW81_06675</name>
</gene>
<evidence type="ECO:0000256" key="5">
    <source>
        <dbReference type="PROSITE-ProRule" id="PRU01023"/>
    </source>
</evidence>
<dbReference type="EMBL" id="WMBQ01000001">
    <property type="protein sequence ID" value="MTD94020.1"/>
    <property type="molecule type" value="Genomic_DNA"/>
</dbReference>
<protein>
    <submittedName>
        <fullName evidence="7">Methyltransferase domain-containing protein</fullName>
    </submittedName>
</protein>
<reference evidence="7 8" key="1">
    <citation type="submission" date="2019-11" db="EMBL/GenBank/DDBJ databases">
        <title>Identification of a novel strain.</title>
        <authorList>
            <person name="Xu Q."/>
            <person name="Wang G."/>
        </authorList>
    </citation>
    <scope>NUCLEOTIDE SEQUENCE [LARGE SCALE GENOMIC DNA]</scope>
    <source>
        <strain evidence="8">xq</strain>
    </source>
</reference>
<feature type="domain" description="SAM-dependent MTase RsmB/NOP-type" evidence="6">
    <location>
        <begin position="145"/>
        <end position="430"/>
    </location>
</feature>
<dbReference type="InterPro" id="IPR001678">
    <property type="entry name" value="MeTrfase_RsmB-F_NOP2_dom"/>
</dbReference>
<evidence type="ECO:0000256" key="1">
    <source>
        <dbReference type="ARBA" id="ARBA00022603"/>
    </source>
</evidence>
<dbReference type="PANTHER" id="PTHR22807:SF53">
    <property type="entry name" value="RIBOSOMAL RNA SMALL SUBUNIT METHYLTRANSFERASE B-RELATED"/>
    <property type="match status" value="1"/>
</dbReference>
<evidence type="ECO:0000313" key="7">
    <source>
        <dbReference type="EMBL" id="MTD94020.1"/>
    </source>
</evidence>
<keyword evidence="4 5" id="KW-0694">RNA-binding</keyword>
<dbReference type="Proteomes" id="UP000440694">
    <property type="component" value="Unassembled WGS sequence"/>
</dbReference>
<dbReference type="InterPro" id="IPR023267">
    <property type="entry name" value="RCMT"/>
</dbReference>
<dbReference type="RefSeq" id="WP_154738502.1">
    <property type="nucleotide sequence ID" value="NZ_WMBQ01000001.1"/>
</dbReference>
<dbReference type="GO" id="GO:0001510">
    <property type="term" value="P:RNA methylation"/>
    <property type="evidence" value="ECO:0007669"/>
    <property type="project" value="InterPro"/>
</dbReference>
<keyword evidence="8" id="KW-1185">Reference proteome</keyword>